<dbReference type="Gene3D" id="3.90.950.20">
    <property type="entry name" value="CinA-like"/>
    <property type="match status" value="1"/>
</dbReference>
<dbReference type="AlphaFoldDB" id="A0A086CGF1"/>
<proteinExistence type="predicted"/>
<dbReference type="InterPro" id="IPR036653">
    <property type="entry name" value="CinA-like_C"/>
</dbReference>
<sequence length="294" mass="32748">MNKRQIKTLSIVSIVKTIVYRYHFYNKIFVKLKEAYKKIISFYLNFLHRNQQTIFSRILRFRGISALVLSVKTDYLFTSKQTKINFYTFPGEICLKISTKANSIEKASTVVQPTITEIRKITQLNYYGHNHDTLIKIVAKLLRENQNTVSVAESCTGGGLGAIFSSFPGSSNYFLGGIIVYSNQAKISLLEVSEKTLSIYGAVSSNTAKQMALGVKKKLGTSWGLSITGIAGPGGGTQMKPVGLVYIGIADPENKVSSTRCFFGSCKRDIIRSLSEYSALDQLRRNLLTKLNMC</sequence>
<dbReference type="PANTHER" id="PTHR13939:SF0">
    <property type="entry name" value="NMN AMIDOHYDROLASE-LIKE PROTEIN YFAY"/>
    <property type="match status" value="1"/>
</dbReference>
<dbReference type="PANTHER" id="PTHR13939">
    <property type="entry name" value="NICOTINAMIDE-NUCLEOTIDE AMIDOHYDROLASE PNCC"/>
    <property type="match status" value="1"/>
</dbReference>
<dbReference type="EMBL" id="JPSP01000010">
    <property type="protein sequence ID" value="KFF41265.1"/>
    <property type="molecule type" value="Genomic_DNA"/>
</dbReference>
<evidence type="ECO:0000259" key="1">
    <source>
        <dbReference type="Pfam" id="PF02464"/>
    </source>
</evidence>
<protein>
    <submittedName>
        <fullName evidence="2">Competence/damage-inducible protein CinA-like protein</fullName>
    </submittedName>
</protein>
<reference evidence="2 3" key="1">
    <citation type="submission" date="2014-08" db="EMBL/GenBank/DDBJ databases">
        <title>Comparative genomics reveals surprising divergence of two closely related strains of uncultivated UCYN-A cyanobacteria.</title>
        <authorList>
            <person name="Bombar D."/>
            <person name="Heller P."/>
            <person name="Sanchez-Baracaldo P."/>
            <person name="Carter B.J."/>
            <person name="Zert J.P."/>
        </authorList>
    </citation>
    <scope>NUCLEOTIDE SEQUENCE [LARGE SCALE GENOMIC DNA]</scope>
</reference>
<comment type="caution">
    <text evidence="2">The sequence shown here is derived from an EMBL/GenBank/DDBJ whole genome shotgun (WGS) entry which is preliminary data.</text>
</comment>
<dbReference type="NCBIfam" id="TIGR00199">
    <property type="entry name" value="PncC_domain"/>
    <property type="match status" value="1"/>
</dbReference>
<name>A0A086CGF1_9CHRO</name>
<evidence type="ECO:0000313" key="2">
    <source>
        <dbReference type="EMBL" id="KFF41265.1"/>
    </source>
</evidence>
<feature type="domain" description="CinA C-terminal" evidence="1">
    <location>
        <begin position="133"/>
        <end position="286"/>
    </location>
</feature>
<organism evidence="2 3">
    <name type="scientific">Candidatus Atelocyanobacterium thalassa isolate SIO64986</name>
    <dbReference type="NCBI Taxonomy" id="1527444"/>
    <lineage>
        <taxon>Bacteria</taxon>
        <taxon>Bacillati</taxon>
        <taxon>Cyanobacteriota</taxon>
        <taxon>Cyanophyceae</taxon>
        <taxon>Oscillatoriophycideae</taxon>
        <taxon>Chroococcales</taxon>
        <taxon>Aphanothecaceae</taxon>
        <taxon>Candidatus Atelocyanobacterium</taxon>
        <taxon>Candidatus Atelocyanobacterium thalassae</taxon>
    </lineage>
</organism>
<accession>A0A086CGF1</accession>
<dbReference type="eggNOG" id="COG1546">
    <property type="taxonomic scope" value="Bacteria"/>
</dbReference>
<evidence type="ECO:0000313" key="3">
    <source>
        <dbReference type="Proteomes" id="UP000028922"/>
    </source>
</evidence>
<dbReference type="Pfam" id="PF02464">
    <property type="entry name" value="CinA"/>
    <property type="match status" value="1"/>
</dbReference>
<dbReference type="InterPro" id="IPR050101">
    <property type="entry name" value="CinA"/>
</dbReference>
<dbReference type="Proteomes" id="UP000028922">
    <property type="component" value="Unassembled WGS sequence"/>
</dbReference>
<dbReference type="PATRIC" id="fig|1527444.3.peg.843"/>
<dbReference type="InterPro" id="IPR008136">
    <property type="entry name" value="CinA_C"/>
</dbReference>
<dbReference type="SUPFAM" id="SSF142433">
    <property type="entry name" value="CinA-like"/>
    <property type="match status" value="1"/>
</dbReference>
<gene>
    <name evidence="2" type="ORF">ucyna2_00890</name>
</gene>
<dbReference type="STRING" id="1527444.ucyna2_00890"/>